<dbReference type="GO" id="GO:0005524">
    <property type="term" value="F:ATP binding"/>
    <property type="evidence" value="ECO:0007669"/>
    <property type="project" value="UniProtKB-KW"/>
</dbReference>
<dbReference type="PANTHER" id="PTHR24421:SF40">
    <property type="entry name" value="SENSOR HISTIDINE KINASE YHCY"/>
    <property type="match status" value="1"/>
</dbReference>
<organism evidence="9 10">
    <name type="scientific">Halobacillus salinus</name>
    <dbReference type="NCBI Taxonomy" id="192814"/>
    <lineage>
        <taxon>Bacteria</taxon>
        <taxon>Bacillati</taxon>
        <taxon>Bacillota</taxon>
        <taxon>Bacilli</taxon>
        <taxon>Bacillales</taxon>
        <taxon>Bacillaceae</taxon>
        <taxon>Halobacillus</taxon>
    </lineage>
</organism>
<evidence type="ECO:0000313" key="10">
    <source>
        <dbReference type="Proteomes" id="UP000297982"/>
    </source>
</evidence>
<evidence type="ECO:0000256" key="4">
    <source>
        <dbReference type="ARBA" id="ARBA00022741"/>
    </source>
</evidence>
<evidence type="ECO:0000313" key="9">
    <source>
        <dbReference type="EMBL" id="TGB03863.1"/>
    </source>
</evidence>
<dbReference type="InterPro" id="IPR003594">
    <property type="entry name" value="HATPase_dom"/>
</dbReference>
<keyword evidence="10" id="KW-1185">Reference proteome</keyword>
<dbReference type="SUPFAM" id="SSF55781">
    <property type="entry name" value="GAF domain-like"/>
    <property type="match status" value="2"/>
</dbReference>
<accession>A0A4Z0H0A0</accession>
<dbReference type="GO" id="GO:0016020">
    <property type="term" value="C:membrane"/>
    <property type="evidence" value="ECO:0007669"/>
    <property type="project" value="InterPro"/>
</dbReference>
<reference evidence="9 10" key="1">
    <citation type="journal article" date="2003" name="Int. J. Syst. Evol. Microbiol.">
        <title>Halobacillus salinus sp. nov., isolated from a salt lake on the coast of the East Sea in Korea.</title>
        <authorList>
            <person name="Yoon J.H."/>
            <person name="Kang K.H."/>
            <person name="Park Y.H."/>
        </authorList>
    </citation>
    <scope>NUCLEOTIDE SEQUENCE [LARGE SCALE GENOMIC DNA]</scope>
    <source>
        <strain evidence="9 10">HSL-3</strain>
    </source>
</reference>
<dbReference type="Proteomes" id="UP000297982">
    <property type="component" value="Unassembled WGS sequence"/>
</dbReference>
<name>A0A4Z0H0A0_9BACI</name>
<comment type="catalytic activity">
    <reaction evidence="1">
        <text>ATP + protein L-histidine = ADP + protein N-phospho-L-histidine.</text>
        <dbReference type="EC" id="2.7.13.3"/>
    </reaction>
</comment>
<keyword evidence="5" id="KW-0418">Kinase</keyword>
<dbReference type="InterPro" id="IPR003018">
    <property type="entry name" value="GAF"/>
</dbReference>
<dbReference type="Gene3D" id="1.20.5.1930">
    <property type="match status" value="1"/>
</dbReference>
<dbReference type="InterPro" id="IPR029016">
    <property type="entry name" value="GAF-like_dom_sf"/>
</dbReference>
<dbReference type="Pfam" id="PF02518">
    <property type="entry name" value="HATPase_c"/>
    <property type="match status" value="1"/>
</dbReference>
<keyword evidence="4" id="KW-0547">Nucleotide-binding</keyword>
<dbReference type="STRING" id="192814.GCA_900166575_00776"/>
<dbReference type="RefSeq" id="WP_135326560.1">
    <property type="nucleotide sequence ID" value="NZ_SRJC01000001.1"/>
</dbReference>
<keyword evidence="6" id="KW-0067">ATP-binding</keyword>
<dbReference type="Pfam" id="PF07730">
    <property type="entry name" value="HisKA_3"/>
    <property type="match status" value="1"/>
</dbReference>
<dbReference type="SMART" id="SM00065">
    <property type="entry name" value="GAF"/>
    <property type="match status" value="2"/>
</dbReference>
<keyword evidence="7" id="KW-0902">Two-component regulatory system</keyword>
<evidence type="ECO:0000256" key="2">
    <source>
        <dbReference type="ARBA" id="ARBA00012438"/>
    </source>
</evidence>
<dbReference type="Gene3D" id="3.30.450.40">
    <property type="match status" value="2"/>
</dbReference>
<feature type="domain" description="Histidine kinase" evidence="8">
    <location>
        <begin position="324"/>
        <end position="508"/>
    </location>
</feature>
<dbReference type="InterPro" id="IPR050482">
    <property type="entry name" value="Sensor_HK_TwoCompSys"/>
</dbReference>
<sequence length="510" mass="57389">MFTKQSELQTLRLIAETLNQSNNVEHMMQTVLEKLLNLTQLQAGWMFFTNQRGDYSLVADHRLPEALSRHRKQPMCQGSCYCLNKYWNGELTGPINIIECKRLDEAVQHNTGDTEGITHHATIPLVAGAERFGVLNVASPGKTHFTQEELTLLQSVAFQIGTAIKRTKLYDAQQQRAEHLATLNELVRTLWEASDHQQLIKETVDRLRSGYGFETAAFFTYQGGELVLRSMEGDFTNDSSAQVTEAFQQGKTISSSSMISVPLTVKKQPLGVLYAQSEESFTSADKEVMDALAGHVALAYESISVQEKRAEVLLYEERNRLARDLHDSVNQKLFSLSLTARGAKEVVKEDESLKELLSEMQSLSQESMREMRSLIWQLRPIGIEEGLLSALKKYGSHLRIEIDFDVEDIPHLSHSTQEALWRISQEALNNVHKHSGVSKAWVKLKAVETGVELKVQDLGKGFRSPNKSCRTLGLTSMRERAQLLGGTLEWKSEIGQGTTIQVFIPWVKEG</sequence>
<dbReference type="GO" id="GO:0046983">
    <property type="term" value="F:protein dimerization activity"/>
    <property type="evidence" value="ECO:0007669"/>
    <property type="project" value="InterPro"/>
</dbReference>
<evidence type="ECO:0000256" key="3">
    <source>
        <dbReference type="ARBA" id="ARBA00022679"/>
    </source>
</evidence>
<dbReference type="SUPFAM" id="SSF55874">
    <property type="entry name" value="ATPase domain of HSP90 chaperone/DNA topoisomerase II/histidine kinase"/>
    <property type="match status" value="1"/>
</dbReference>
<dbReference type="Pfam" id="PF13185">
    <property type="entry name" value="GAF_2"/>
    <property type="match status" value="1"/>
</dbReference>
<dbReference type="AlphaFoldDB" id="A0A4Z0H0A0"/>
<dbReference type="Pfam" id="PF01590">
    <property type="entry name" value="GAF"/>
    <property type="match status" value="1"/>
</dbReference>
<dbReference type="GO" id="GO:0000155">
    <property type="term" value="F:phosphorelay sensor kinase activity"/>
    <property type="evidence" value="ECO:0007669"/>
    <property type="project" value="InterPro"/>
</dbReference>
<gene>
    <name evidence="9" type="ORF">E4663_02315</name>
</gene>
<evidence type="ECO:0000256" key="7">
    <source>
        <dbReference type="ARBA" id="ARBA00023012"/>
    </source>
</evidence>
<dbReference type="EC" id="2.7.13.3" evidence="2"/>
<protein>
    <recommendedName>
        <fullName evidence="2">histidine kinase</fullName>
        <ecNumber evidence="2">2.7.13.3</ecNumber>
    </recommendedName>
</protein>
<keyword evidence="3" id="KW-0808">Transferase</keyword>
<dbReference type="InterPro" id="IPR036890">
    <property type="entry name" value="HATPase_C_sf"/>
</dbReference>
<dbReference type="Gene3D" id="3.30.565.10">
    <property type="entry name" value="Histidine kinase-like ATPase, C-terminal domain"/>
    <property type="match status" value="1"/>
</dbReference>
<dbReference type="InterPro" id="IPR011712">
    <property type="entry name" value="Sig_transdc_His_kin_sub3_dim/P"/>
</dbReference>
<dbReference type="EMBL" id="SRJC01000001">
    <property type="protein sequence ID" value="TGB03863.1"/>
    <property type="molecule type" value="Genomic_DNA"/>
</dbReference>
<dbReference type="CDD" id="cd16917">
    <property type="entry name" value="HATPase_UhpB-NarQ-NarX-like"/>
    <property type="match status" value="1"/>
</dbReference>
<dbReference type="InterPro" id="IPR005467">
    <property type="entry name" value="His_kinase_dom"/>
</dbReference>
<dbReference type="PROSITE" id="PS50109">
    <property type="entry name" value="HIS_KIN"/>
    <property type="match status" value="1"/>
</dbReference>
<dbReference type="PANTHER" id="PTHR24421">
    <property type="entry name" value="NITRATE/NITRITE SENSOR PROTEIN NARX-RELATED"/>
    <property type="match status" value="1"/>
</dbReference>
<evidence type="ECO:0000259" key="8">
    <source>
        <dbReference type="PROSITE" id="PS50109"/>
    </source>
</evidence>
<evidence type="ECO:0000256" key="6">
    <source>
        <dbReference type="ARBA" id="ARBA00022840"/>
    </source>
</evidence>
<comment type="caution">
    <text evidence="9">The sequence shown here is derived from an EMBL/GenBank/DDBJ whole genome shotgun (WGS) entry which is preliminary data.</text>
</comment>
<evidence type="ECO:0000256" key="1">
    <source>
        <dbReference type="ARBA" id="ARBA00000085"/>
    </source>
</evidence>
<proteinExistence type="predicted"/>
<evidence type="ECO:0000256" key="5">
    <source>
        <dbReference type="ARBA" id="ARBA00022777"/>
    </source>
</evidence>